<gene>
    <name evidence="1" type="ORF">K227x_49420</name>
</gene>
<dbReference type="Proteomes" id="UP000318538">
    <property type="component" value="Chromosome"/>
</dbReference>
<keyword evidence="2" id="KW-1185">Reference proteome</keyword>
<protein>
    <submittedName>
        <fullName evidence="1">Uncharacterized protein</fullName>
    </submittedName>
</protein>
<accession>A0A517NHD1</accession>
<sequence>MGLDRKDSLALRSRYTAVMPFSDAKKRNHRVNRRTRVALGQWLPFRSSPVTRTVPLITMRFPKNYIEHASEAVANPDLDYSLTFEEFVAACMNRDVSKAIENCRRKHPEWPHEWLEGYARLRRISDGNRWLIRGVARRILASDVDELQLFLEMHVRSRFHWYYKNHDEYIEVWSLLDALAIDDCVTINRHLEFATFPLTNSQGGEAARLFNAVHQLLREPSTQLKDLDLRTTKSCASWLRACLEFIAAVAQRSQEQAQAALASVLSGYRRTPQINLMEKAIAFCAHGLLRLCERTAPELALEVSASPSLPWDEQLHRISTGRQIVSRKHFPGVPPWLIDSIVELNPLPWQTVQ</sequence>
<dbReference type="AlphaFoldDB" id="A0A517NHD1"/>
<evidence type="ECO:0000313" key="2">
    <source>
        <dbReference type="Proteomes" id="UP000318538"/>
    </source>
</evidence>
<name>A0A517NHD1_9BACT</name>
<proteinExistence type="predicted"/>
<reference evidence="1 2" key="1">
    <citation type="submission" date="2019-02" db="EMBL/GenBank/DDBJ databases">
        <title>Deep-cultivation of Planctomycetes and their phenomic and genomic characterization uncovers novel biology.</title>
        <authorList>
            <person name="Wiegand S."/>
            <person name="Jogler M."/>
            <person name="Boedeker C."/>
            <person name="Pinto D."/>
            <person name="Vollmers J."/>
            <person name="Rivas-Marin E."/>
            <person name="Kohn T."/>
            <person name="Peeters S.H."/>
            <person name="Heuer A."/>
            <person name="Rast P."/>
            <person name="Oberbeckmann S."/>
            <person name="Bunk B."/>
            <person name="Jeske O."/>
            <person name="Meyerdierks A."/>
            <person name="Storesund J.E."/>
            <person name="Kallscheuer N."/>
            <person name="Luecker S."/>
            <person name="Lage O.M."/>
            <person name="Pohl T."/>
            <person name="Merkel B.J."/>
            <person name="Hornburger P."/>
            <person name="Mueller R.-W."/>
            <person name="Bruemmer F."/>
            <person name="Labrenz M."/>
            <person name="Spormann A.M."/>
            <person name="Op den Camp H."/>
            <person name="Overmann J."/>
            <person name="Amann R."/>
            <person name="Jetten M.S.M."/>
            <person name="Mascher T."/>
            <person name="Medema M.H."/>
            <person name="Devos D.P."/>
            <person name="Kaster A.-K."/>
            <person name="Ovreas L."/>
            <person name="Rohde M."/>
            <person name="Galperin M.Y."/>
            <person name="Jogler C."/>
        </authorList>
    </citation>
    <scope>NUCLEOTIDE SEQUENCE [LARGE SCALE GENOMIC DNA]</scope>
    <source>
        <strain evidence="1 2">K22_7</strain>
    </source>
</reference>
<organism evidence="1 2">
    <name type="scientific">Rubripirellula lacrimiformis</name>
    <dbReference type="NCBI Taxonomy" id="1930273"/>
    <lineage>
        <taxon>Bacteria</taxon>
        <taxon>Pseudomonadati</taxon>
        <taxon>Planctomycetota</taxon>
        <taxon>Planctomycetia</taxon>
        <taxon>Pirellulales</taxon>
        <taxon>Pirellulaceae</taxon>
        <taxon>Rubripirellula</taxon>
    </lineage>
</organism>
<evidence type="ECO:0000313" key="1">
    <source>
        <dbReference type="EMBL" id="QDT06532.1"/>
    </source>
</evidence>
<dbReference type="KEGG" id="rlc:K227x_49420"/>
<dbReference type="EMBL" id="CP036525">
    <property type="protein sequence ID" value="QDT06532.1"/>
    <property type="molecule type" value="Genomic_DNA"/>
</dbReference>